<evidence type="ECO:0000313" key="5">
    <source>
        <dbReference type="Proteomes" id="UP000256679"/>
    </source>
</evidence>
<evidence type="ECO:0000256" key="1">
    <source>
        <dbReference type="ARBA" id="ARBA00006174"/>
    </source>
</evidence>
<dbReference type="EMBL" id="QFCQ01000004">
    <property type="protein sequence ID" value="RDW14679.1"/>
    <property type="molecule type" value="Genomic_DNA"/>
</dbReference>
<protein>
    <recommendedName>
        <fullName evidence="3">MmgE/PrpD N-terminal domain-containing protein</fullName>
    </recommendedName>
</protein>
<dbReference type="SUPFAM" id="SSF103378">
    <property type="entry name" value="2-methylcitrate dehydratase PrpD"/>
    <property type="match status" value="1"/>
</dbReference>
<dbReference type="AlphaFoldDB" id="A0A3D8PHI2"/>
<keyword evidence="5" id="KW-1185">Reference proteome</keyword>
<dbReference type="InterPro" id="IPR042183">
    <property type="entry name" value="MmgE/PrpD_sf_1"/>
</dbReference>
<dbReference type="PANTHER" id="PTHR16943:SF8">
    <property type="entry name" value="2-METHYLCITRATE DEHYDRATASE"/>
    <property type="match status" value="1"/>
</dbReference>
<accession>A0A3D8PHI2</accession>
<evidence type="ECO:0000259" key="3">
    <source>
        <dbReference type="Pfam" id="PF03972"/>
    </source>
</evidence>
<dbReference type="GO" id="GO:0016829">
    <property type="term" value="F:lyase activity"/>
    <property type="evidence" value="ECO:0007669"/>
    <property type="project" value="InterPro"/>
</dbReference>
<dbReference type="InterPro" id="IPR036148">
    <property type="entry name" value="MmgE/PrpD_sf"/>
</dbReference>
<sequence length="217" mass="22616">MASAGKMIGEYLGDFAGREIAPPVRDKALMCLLDTLGLAISARGEPTARAALALSRPLPEESPASAAAWISGARLSPSEAAFANGVAAHAHFQDDTDMPSWTHPGSLVPPAVLALAEREGASLEAALRGIVAGYSVINWLGRDEVVARRLIARGFRTSPSFGTIAAAAGAAWCWGSMRRSRPRRFPSPPRPPAARWSRCGPGLTNGASRTAGPPRAG</sequence>
<dbReference type="Proteomes" id="UP000256679">
    <property type="component" value="Unassembled WGS sequence"/>
</dbReference>
<reference evidence="4 5" key="1">
    <citation type="submission" date="2018-05" db="EMBL/GenBank/DDBJ databases">
        <title>Whole genome sequencing of Paracoccus thiocyanatus SST.</title>
        <authorList>
            <person name="Ghosh W."/>
            <person name="Rameez M.J."/>
            <person name="Roy C."/>
        </authorList>
    </citation>
    <scope>NUCLEOTIDE SEQUENCE [LARGE SCALE GENOMIC DNA]</scope>
    <source>
        <strain evidence="4 5">SST</strain>
    </source>
</reference>
<feature type="region of interest" description="Disordered" evidence="2">
    <location>
        <begin position="181"/>
        <end position="217"/>
    </location>
</feature>
<organism evidence="4 5">
    <name type="scientific">Paracoccus thiocyanatus</name>
    <dbReference type="NCBI Taxonomy" id="34006"/>
    <lineage>
        <taxon>Bacteria</taxon>
        <taxon>Pseudomonadati</taxon>
        <taxon>Pseudomonadota</taxon>
        <taxon>Alphaproteobacteria</taxon>
        <taxon>Rhodobacterales</taxon>
        <taxon>Paracoccaceae</taxon>
        <taxon>Paracoccus</taxon>
    </lineage>
</organism>
<evidence type="ECO:0000313" key="4">
    <source>
        <dbReference type="EMBL" id="RDW14679.1"/>
    </source>
</evidence>
<proteinExistence type="inferred from homology"/>
<gene>
    <name evidence="4" type="ORF">DIE28_01395</name>
</gene>
<name>A0A3D8PHI2_9RHOB</name>
<evidence type="ECO:0000256" key="2">
    <source>
        <dbReference type="SAM" id="MobiDB-lite"/>
    </source>
</evidence>
<comment type="caution">
    <text evidence="4">The sequence shown here is derived from an EMBL/GenBank/DDBJ whole genome shotgun (WGS) entry which is preliminary data.</text>
</comment>
<dbReference type="Gene3D" id="1.10.4100.10">
    <property type="entry name" value="2-methylcitrate dehydratase PrpD"/>
    <property type="match status" value="1"/>
</dbReference>
<dbReference type="PANTHER" id="PTHR16943">
    <property type="entry name" value="2-METHYLCITRATE DEHYDRATASE-RELATED"/>
    <property type="match status" value="1"/>
</dbReference>
<dbReference type="InterPro" id="IPR045336">
    <property type="entry name" value="MmgE_PrpD_N"/>
</dbReference>
<dbReference type="Pfam" id="PF03972">
    <property type="entry name" value="MmgE_PrpD_N"/>
    <property type="match status" value="1"/>
</dbReference>
<feature type="domain" description="MmgE/PrpD N-terminal" evidence="3">
    <location>
        <begin position="8"/>
        <end position="175"/>
    </location>
</feature>
<dbReference type="InterPro" id="IPR005656">
    <property type="entry name" value="MmgE_PrpD"/>
</dbReference>
<comment type="similarity">
    <text evidence="1">Belongs to the PrpD family.</text>
</comment>